<name>A0A9P4X0J3_9PLEO</name>
<dbReference type="EMBL" id="SWKV01000003">
    <property type="protein sequence ID" value="KAF3047175.1"/>
    <property type="molecule type" value="Genomic_DNA"/>
</dbReference>
<evidence type="ECO:0000313" key="1">
    <source>
        <dbReference type="EMBL" id="KAF3047175.1"/>
    </source>
</evidence>
<dbReference type="Proteomes" id="UP000758155">
    <property type="component" value="Unassembled WGS sequence"/>
</dbReference>
<evidence type="ECO:0008006" key="3">
    <source>
        <dbReference type="Google" id="ProtNLM"/>
    </source>
</evidence>
<dbReference type="OrthoDB" id="2821191at2759"/>
<organism evidence="1 2">
    <name type="scientific">Didymella heteroderae</name>
    <dbReference type="NCBI Taxonomy" id="1769908"/>
    <lineage>
        <taxon>Eukaryota</taxon>
        <taxon>Fungi</taxon>
        <taxon>Dikarya</taxon>
        <taxon>Ascomycota</taxon>
        <taxon>Pezizomycotina</taxon>
        <taxon>Dothideomycetes</taxon>
        <taxon>Pleosporomycetidae</taxon>
        <taxon>Pleosporales</taxon>
        <taxon>Pleosporineae</taxon>
        <taxon>Didymellaceae</taxon>
        <taxon>Didymella</taxon>
    </lineage>
</organism>
<gene>
    <name evidence="1" type="ORF">E8E12_011550</name>
</gene>
<comment type="caution">
    <text evidence="1">The sequence shown here is derived from an EMBL/GenBank/DDBJ whole genome shotgun (WGS) entry which is preliminary data.</text>
</comment>
<accession>A0A9P4X0J3</accession>
<dbReference type="SUPFAM" id="SSF55729">
    <property type="entry name" value="Acyl-CoA N-acyltransferases (Nat)"/>
    <property type="match status" value="1"/>
</dbReference>
<evidence type="ECO:0000313" key="2">
    <source>
        <dbReference type="Proteomes" id="UP000758155"/>
    </source>
</evidence>
<dbReference type="InterPro" id="IPR016181">
    <property type="entry name" value="Acyl_CoA_acyltransferase"/>
</dbReference>
<proteinExistence type="predicted"/>
<keyword evidence="2" id="KW-1185">Reference proteome</keyword>
<dbReference type="Gene3D" id="3.40.630.30">
    <property type="match status" value="1"/>
</dbReference>
<sequence length="243" mass="26965">MSPLQFSLRPAGLPGDDSFITSVFDSSIPYLKSIGSGAQWGSVPFSERPGWIEETQRQIRDSQRSQIEDQETQHGADALRILILEVEAQHVNEAISSRHAGVHARVEQAGKCYVAVGFAFVRENWLPSYLPDAVVSRAGLLAREQGLYVEVMVTDVRTKSLCPGAGAALLRELREYGRARGKKAVYLDGWAGNGGRLIRYYEKQGLEVVAEFSLVRANKEPWIGSLMQLTTHVPEEVMKTFSE</sequence>
<reference evidence="1" key="1">
    <citation type="submission" date="2019-04" db="EMBL/GenBank/DDBJ databases">
        <title>Sequencing of skin fungus with MAO and IRED activity.</title>
        <authorList>
            <person name="Marsaioli A.J."/>
            <person name="Bonatto J.M.C."/>
            <person name="Reis Junior O."/>
        </authorList>
    </citation>
    <scope>NUCLEOTIDE SEQUENCE</scope>
    <source>
        <strain evidence="1">28M1</strain>
    </source>
</reference>
<dbReference type="AlphaFoldDB" id="A0A9P4X0J3"/>
<protein>
    <recommendedName>
        <fullName evidence="3">N-acetyltransferase domain-containing protein</fullName>
    </recommendedName>
</protein>